<dbReference type="InterPro" id="IPR017937">
    <property type="entry name" value="Thioredoxin_CS"/>
</dbReference>
<proteinExistence type="predicted"/>
<sequence length="388" mass="44636">MRKVVLFVLGLLLVMQGWAQDRDKYVITGEMTGDSMRFSKRSVSKLYLTRLHEGREVNIDSVTVKNKRFKFEGIAPELMDVCFITGFDNGSVQLFLEPGTITILPFDAKFPVGAKVKGTPNNDVLYDFQQMHDRHVERVRKEQNEVARNIPDSIRSNEEAYAAYQNAAYFSNSLIYRTEVMKFVKNHIHAPAVLYIIKYNLYDMFTPKVLERQFLRALPQEMRTHPLYTDMLNQIKASNLKVGAPAPDIAGRKLDGKELKLSDLKGKYVLLDFWASWCGPCRREFPYIKQAMTASENKDNFVVLSYSIDDKRGEWIKCIEENALTHKNWIHISTLQGWSSPAVKLFNVTAVPRTVLLNPRGEVVAFDLRGEEMLAKVMRIMEGTEKYE</sequence>
<protein>
    <submittedName>
        <fullName evidence="7">AhpC/TSA family protein</fullName>
    </submittedName>
</protein>
<keyword evidence="3" id="KW-1015">Disulfide bond</keyword>
<dbReference type="GO" id="GO:0017004">
    <property type="term" value="P:cytochrome complex assembly"/>
    <property type="evidence" value="ECO:0007669"/>
    <property type="project" value="UniProtKB-KW"/>
</dbReference>
<dbReference type="PANTHER" id="PTHR42852">
    <property type="entry name" value="THIOL:DISULFIDE INTERCHANGE PROTEIN DSBE"/>
    <property type="match status" value="1"/>
</dbReference>
<dbReference type="CDD" id="cd02966">
    <property type="entry name" value="TlpA_like_family"/>
    <property type="match status" value="1"/>
</dbReference>
<dbReference type="InterPro" id="IPR036249">
    <property type="entry name" value="Thioredoxin-like_sf"/>
</dbReference>
<dbReference type="RefSeq" id="WP_027326274.1">
    <property type="nucleotide sequence ID" value="NZ_CP197398.1"/>
</dbReference>
<dbReference type="PANTHER" id="PTHR42852:SF6">
    <property type="entry name" value="THIOL:DISULFIDE INTERCHANGE PROTEIN DSBE"/>
    <property type="match status" value="1"/>
</dbReference>
<dbReference type="Proteomes" id="UP000324383">
    <property type="component" value="Unassembled WGS sequence"/>
</dbReference>
<evidence type="ECO:0000259" key="6">
    <source>
        <dbReference type="PROSITE" id="PS51352"/>
    </source>
</evidence>
<feature type="chain" id="PRO_5030116348" evidence="5">
    <location>
        <begin position="20"/>
        <end position="388"/>
    </location>
</feature>
<keyword evidence="4" id="KW-0676">Redox-active center</keyword>
<evidence type="ECO:0000313" key="8">
    <source>
        <dbReference type="Proteomes" id="UP000324383"/>
    </source>
</evidence>
<name>A0A5D3ER14_9BACE</name>
<evidence type="ECO:0000256" key="1">
    <source>
        <dbReference type="ARBA" id="ARBA00004196"/>
    </source>
</evidence>
<evidence type="ECO:0000256" key="5">
    <source>
        <dbReference type="SAM" id="SignalP"/>
    </source>
</evidence>
<feature type="signal peptide" evidence="5">
    <location>
        <begin position="1"/>
        <end position="19"/>
    </location>
</feature>
<dbReference type="InterPro" id="IPR000866">
    <property type="entry name" value="AhpC/TSA"/>
</dbReference>
<dbReference type="Pfam" id="PF14289">
    <property type="entry name" value="DUF4369"/>
    <property type="match status" value="1"/>
</dbReference>
<evidence type="ECO:0000256" key="3">
    <source>
        <dbReference type="ARBA" id="ARBA00023157"/>
    </source>
</evidence>
<gene>
    <name evidence="7" type="ORF">FNJ60_10195</name>
</gene>
<keyword evidence="8" id="KW-1185">Reference proteome</keyword>
<evidence type="ECO:0000313" key="7">
    <source>
        <dbReference type="EMBL" id="TYK32901.1"/>
    </source>
</evidence>
<dbReference type="PROSITE" id="PS51352">
    <property type="entry name" value="THIOREDOXIN_2"/>
    <property type="match status" value="1"/>
</dbReference>
<dbReference type="InterPro" id="IPR050553">
    <property type="entry name" value="Thioredoxin_ResA/DsbE_sf"/>
</dbReference>
<dbReference type="EMBL" id="VKLW01000022">
    <property type="protein sequence ID" value="TYK32901.1"/>
    <property type="molecule type" value="Genomic_DNA"/>
</dbReference>
<organism evidence="7 8">
    <name type="scientific">Bacteroides pyogenes</name>
    <dbReference type="NCBI Taxonomy" id="310300"/>
    <lineage>
        <taxon>Bacteria</taxon>
        <taxon>Pseudomonadati</taxon>
        <taxon>Bacteroidota</taxon>
        <taxon>Bacteroidia</taxon>
        <taxon>Bacteroidales</taxon>
        <taxon>Bacteroidaceae</taxon>
        <taxon>Bacteroides</taxon>
    </lineage>
</organism>
<dbReference type="Pfam" id="PF00578">
    <property type="entry name" value="AhpC-TSA"/>
    <property type="match status" value="1"/>
</dbReference>
<dbReference type="InterPro" id="IPR013766">
    <property type="entry name" value="Thioredoxin_domain"/>
</dbReference>
<comment type="caution">
    <text evidence="7">The sequence shown here is derived from an EMBL/GenBank/DDBJ whole genome shotgun (WGS) entry which is preliminary data.</text>
</comment>
<dbReference type="Gene3D" id="3.40.30.10">
    <property type="entry name" value="Glutaredoxin"/>
    <property type="match status" value="1"/>
</dbReference>
<dbReference type="InterPro" id="IPR025380">
    <property type="entry name" value="DUF4369"/>
</dbReference>
<keyword evidence="5" id="KW-0732">Signal</keyword>
<accession>A0A5D3ER14</accession>
<evidence type="ECO:0000256" key="4">
    <source>
        <dbReference type="ARBA" id="ARBA00023284"/>
    </source>
</evidence>
<reference evidence="7 8" key="1">
    <citation type="submission" date="2019-07" db="EMBL/GenBank/DDBJ databases">
        <title>Draft Genome Sequences of Bacteroides pyogenes Strains Isolated from the Uterus Holstein Dairy Cows with Metritis.</title>
        <authorList>
            <person name="Cunha F."/>
            <person name="Galvao K.N."/>
            <person name="Jeon S.J."/>
            <person name="Jeong K.C."/>
        </authorList>
    </citation>
    <scope>NUCLEOTIDE SEQUENCE [LARGE SCALE GENOMIC DNA]</scope>
    <source>
        <strain evidence="7 8">KG-31</strain>
    </source>
</reference>
<dbReference type="AlphaFoldDB" id="A0A5D3ER14"/>
<keyword evidence="2" id="KW-0201">Cytochrome c-type biogenesis</keyword>
<comment type="subcellular location">
    <subcellularLocation>
        <location evidence="1">Cell envelope</location>
    </subcellularLocation>
</comment>
<dbReference type="GO" id="GO:0030313">
    <property type="term" value="C:cell envelope"/>
    <property type="evidence" value="ECO:0007669"/>
    <property type="project" value="UniProtKB-SubCell"/>
</dbReference>
<evidence type="ECO:0000256" key="2">
    <source>
        <dbReference type="ARBA" id="ARBA00022748"/>
    </source>
</evidence>
<feature type="domain" description="Thioredoxin" evidence="6">
    <location>
        <begin position="240"/>
        <end position="386"/>
    </location>
</feature>
<dbReference type="SUPFAM" id="SSF52833">
    <property type="entry name" value="Thioredoxin-like"/>
    <property type="match status" value="1"/>
</dbReference>
<dbReference type="PROSITE" id="PS00194">
    <property type="entry name" value="THIOREDOXIN_1"/>
    <property type="match status" value="1"/>
</dbReference>